<comment type="subcellular location">
    <subcellularLocation>
        <location evidence="1">Membrane</location>
        <topology evidence="1">Single-pass membrane protein</topology>
    </subcellularLocation>
</comment>
<dbReference type="EMBL" id="JAECZO010000214">
    <property type="protein sequence ID" value="KAK7199109.1"/>
    <property type="molecule type" value="Genomic_DNA"/>
</dbReference>
<dbReference type="GO" id="GO:0016020">
    <property type="term" value="C:membrane"/>
    <property type="evidence" value="ECO:0007669"/>
    <property type="project" value="UniProtKB-SubCell"/>
</dbReference>
<keyword evidence="2" id="KW-0433">Leucine-rich repeat</keyword>
<dbReference type="InterPro" id="IPR032675">
    <property type="entry name" value="LRR_dom_sf"/>
</dbReference>
<keyword evidence="6" id="KW-1133">Transmembrane helix</keyword>
<sequence length="191" mass="19913">MPGLGWTGDDFCGFSGVTCGVASVSVTVPGVGVSGVLPEMPGGVDYAQVMLTSVDASAMGPRLSGSLPASWSSLTQLTSLRFADADLSSSLPPEWSALSSLTSLWVRNCPKMVGGLPESWSALSMLQSLTVFGCFVTGELPASWSSMTQLNMIELSNTTLTGTLPPEWSVMPSLEYVWLQNTSLVGPLPGS</sequence>
<keyword evidence="8" id="KW-0675">Receptor</keyword>
<name>A0AAW0F1N8_9TRYP</name>
<evidence type="ECO:0000313" key="11">
    <source>
        <dbReference type="Proteomes" id="UP001430356"/>
    </source>
</evidence>
<evidence type="ECO:0000256" key="6">
    <source>
        <dbReference type="ARBA" id="ARBA00022989"/>
    </source>
</evidence>
<evidence type="ECO:0008006" key="12">
    <source>
        <dbReference type="Google" id="ProtNLM"/>
    </source>
</evidence>
<evidence type="ECO:0000256" key="8">
    <source>
        <dbReference type="ARBA" id="ARBA00023170"/>
    </source>
</evidence>
<dbReference type="Gene3D" id="3.80.10.10">
    <property type="entry name" value="Ribonuclease Inhibitor"/>
    <property type="match status" value="1"/>
</dbReference>
<evidence type="ECO:0000256" key="5">
    <source>
        <dbReference type="ARBA" id="ARBA00022737"/>
    </source>
</evidence>
<dbReference type="Proteomes" id="UP001430356">
    <property type="component" value="Unassembled WGS sequence"/>
</dbReference>
<reference evidence="10 11" key="1">
    <citation type="journal article" date="2021" name="MBio">
        <title>A New Model Trypanosomatid, Novymonas esmeraldas: Genomic Perception of Its 'Candidatus Pandoraea novymonadis' Endosymbiont.</title>
        <authorList>
            <person name="Zakharova A."/>
            <person name="Saura A."/>
            <person name="Butenko A."/>
            <person name="Podesvova L."/>
            <person name="Warmusova S."/>
            <person name="Kostygov A.Y."/>
            <person name="Nenarokova A."/>
            <person name="Lukes J."/>
            <person name="Opperdoes F.R."/>
            <person name="Yurchenko V."/>
        </authorList>
    </citation>
    <scope>NUCLEOTIDE SEQUENCE [LARGE SCALE GENOMIC DNA]</scope>
    <source>
        <strain evidence="10 11">E262AT.01</strain>
    </source>
</reference>
<organism evidence="10 11">
    <name type="scientific">Novymonas esmeraldas</name>
    <dbReference type="NCBI Taxonomy" id="1808958"/>
    <lineage>
        <taxon>Eukaryota</taxon>
        <taxon>Discoba</taxon>
        <taxon>Euglenozoa</taxon>
        <taxon>Kinetoplastea</taxon>
        <taxon>Metakinetoplastina</taxon>
        <taxon>Trypanosomatida</taxon>
        <taxon>Trypanosomatidae</taxon>
        <taxon>Novymonas</taxon>
    </lineage>
</organism>
<gene>
    <name evidence="10" type="ORF">NESM_000880100</name>
</gene>
<protein>
    <recommendedName>
        <fullName evidence="12">GP46-like surface antigen</fullName>
    </recommendedName>
</protein>
<evidence type="ECO:0000313" key="10">
    <source>
        <dbReference type="EMBL" id="KAK7199109.1"/>
    </source>
</evidence>
<proteinExistence type="predicted"/>
<evidence type="ECO:0000256" key="4">
    <source>
        <dbReference type="ARBA" id="ARBA00022729"/>
    </source>
</evidence>
<keyword evidence="4" id="KW-0732">Signal</keyword>
<keyword evidence="7" id="KW-0472">Membrane</keyword>
<dbReference type="SUPFAM" id="SSF52058">
    <property type="entry name" value="L domain-like"/>
    <property type="match status" value="1"/>
</dbReference>
<accession>A0AAW0F1N8</accession>
<evidence type="ECO:0000256" key="2">
    <source>
        <dbReference type="ARBA" id="ARBA00022614"/>
    </source>
</evidence>
<keyword evidence="3" id="KW-0812">Transmembrane</keyword>
<keyword evidence="5" id="KW-0677">Repeat</keyword>
<dbReference type="PANTHER" id="PTHR27000">
    <property type="entry name" value="LEUCINE-RICH REPEAT RECEPTOR-LIKE PROTEIN KINASE FAMILY PROTEIN-RELATED"/>
    <property type="match status" value="1"/>
</dbReference>
<comment type="caution">
    <text evidence="10">The sequence shown here is derived from an EMBL/GenBank/DDBJ whole genome shotgun (WGS) entry which is preliminary data.</text>
</comment>
<evidence type="ECO:0000256" key="3">
    <source>
        <dbReference type="ARBA" id="ARBA00022692"/>
    </source>
</evidence>
<keyword evidence="11" id="KW-1185">Reference proteome</keyword>
<evidence type="ECO:0000256" key="7">
    <source>
        <dbReference type="ARBA" id="ARBA00023136"/>
    </source>
</evidence>
<dbReference type="AlphaFoldDB" id="A0AAW0F1N8"/>
<keyword evidence="9" id="KW-0325">Glycoprotein</keyword>
<evidence type="ECO:0000256" key="9">
    <source>
        <dbReference type="ARBA" id="ARBA00023180"/>
    </source>
</evidence>
<evidence type="ECO:0000256" key="1">
    <source>
        <dbReference type="ARBA" id="ARBA00004167"/>
    </source>
</evidence>